<evidence type="ECO:0000256" key="1">
    <source>
        <dbReference type="SAM" id="MobiDB-lite"/>
    </source>
</evidence>
<sequence>MSDNNSESIEELAKKNVLRPKVVLDAMQNRVDGLPTQQRADLATRWLKDTLAADPVTGNPVRSLVHLIDQSSKEKPPTEPSLTPNPALTNAHGFNTGDTISIDPDGLLDFARKLEDKANEIEEGVATRRAKVEAAFQREARMYTKDARTAPVFQPLGKALAVALDKVEANVSGLTATLRNDARLLRELVDKHEEAERRAVRGFDSVEARPRG</sequence>
<feature type="region of interest" description="Disordered" evidence="1">
    <location>
        <begin position="70"/>
        <end position="96"/>
    </location>
</feature>
<reference evidence="3" key="1">
    <citation type="journal article" date="2017" name="Genome Announc.">
        <title>Complete Genome Sequence of Mycobacterium stephanolepidis.</title>
        <authorList>
            <person name="Fukano H."/>
            <person name="Yoshida M."/>
            <person name="Katayama Y."/>
            <person name="Omatsu T."/>
            <person name="Mizutani T."/>
            <person name="Kurata O."/>
            <person name="Wada S."/>
            <person name="Hoshino Y."/>
        </authorList>
    </citation>
    <scope>NUCLEOTIDE SEQUENCE [LARGE SCALE GENOMIC DNA]</scope>
    <source>
        <strain evidence="3">NJB0901</strain>
    </source>
</reference>
<evidence type="ECO:0000313" key="3">
    <source>
        <dbReference type="Proteomes" id="UP000217954"/>
    </source>
</evidence>
<dbReference type="AlphaFoldDB" id="A0A1Z4EWI9"/>
<name>A0A1Z4EWI9_9MYCO</name>
<gene>
    <name evidence="2" type="ORF">MSTE_02012</name>
</gene>
<keyword evidence="3" id="KW-1185">Reference proteome</keyword>
<dbReference type="RefSeq" id="WP_231897038.1">
    <property type="nucleotide sequence ID" value="NZ_AP018165.1"/>
</dbReference>
<accession>A0A1Z4EWI9</accession>
<protein>
    <submittedName>
        <fullName evidence="2">Uncharacterized protein</fullName>
    </submittedName>
</protein>
<feature type="compositionally biased region" description="Polar residues" evidence="1">
    <location>
        <begin position="80"/>
        <end position="96"/>
    </location>
</feature>
<dbReference type="KEGG" id="mste:MSTE_02012"/>
<dbReference type="EMBL" id="AP018165">
    <property type="protein sequence ID" value="BAX97328.1"/>
    <property type="molecule type" value="Genomic_DNA"/>
</dbReference>
<dbReference type="Proteomes" id="UP000217954">
    <property type="component" value="Chromosome"/>
</dbReference>
<reference evidence="2 3" key="2">
    <citation type="journal article" date="2017" name="Int. J. Syst. Evol. Microbiol.">
        <title>Mycobacterium stephanolepidis sp. nov., a rapidly growing species related to Mycobacterium chelonae, isolated from marine teleost fish, Stephanolepis cirrhifer.</title>
        <authorList>
            <person name="Fukano H."/>
            <person name="Wada S."/>
            <person name="Kurata O."/>
            <person name="Katayama K."/>
            <person name="Fujiwara N."/>
            <person name="Hoshino Y."/>
        </authorList>
    </citation>
    <scope>NUCLEOTIDE SEQUENCE [LARGE SCALE GENOMIC DNA]</scope>
    <source>
        <strain evidence="2 3">NJB0901</strain>
    </source>
</reference>
<evidence type="ECO:0000313" key="2">
    <source>
        <dbReference type="EMBL" id="BAX97328.1"/>
    </source>
</evidence>
<organism evidence="2 3">
    <name type="scientific">[Mycobacterium] stephanolepidis</name>
    <dbReference type="NCBI Taxonomy" id="1520670"/>
    <lineage>
        <taxon>Bacteria</taxon>
        <taxon>Bacillati</taxon>
        <taxon>Actinomycetota</taxon>
        <taxon>Actinomycetes</taxon>
        <taxon>Mycobacteriales</taxon>
        <taxon>Mycobacteriaceae</taxon>
        <taxon>Mycobacteroides</taxon>
    </lineage>
</organism>
<proteinExistence type="predicted"/>